<accession>W6Z8F4</accession>
<evidence type="ECO:0000313" key="4">
    <source>
        <dbReference type="Proteomes" id="UP000054032"/>
    </source>
</evidence>
<sequence>MLPKVLPLTAVTFCLYSLLLSSVIACSSDCKAAVRTTKLPPTPAPAPAPAPAPTPTPTPVPIPTSNGAWQSHPMLSPSPLAICTASLPNTNQGRVTRYRQVCWG</sequence>
<protein>
    <submittedName>
        <fullName evidence="3">Uncharacterized protein</fullName>
    </submittedName>
</protein>
<name>W6Z8F4_COCMI</name>
<dbReference type="EMBL" id="KI963969">
    <property type="protein sequence ID" value="EUC46260.1"/>
    <property type="molecule type" value="Genomic_DNA"/>
</dbReference>
<dbReference type="AlphaFoldDB" id="W6Z8F4"/>
<proteinExistence type="predicted"/>
<reference evidence="3 4" key="1">
    <citation type="journal article" date="2013" name="PLoS Genet.">
        <title>Comparative genome structure, secondary metabolite, and effector coding capacity across Cochliobolus pathogens.</title>
        <authorList>
            <person name="Condon B.J."/>
            <person name="Leng Y."/>
            <person name="Wu D."/>
            <person name="Bushley K.E."/>
            <person name="Ohm R.A."/>
            <person name="Otillar R."/>
            <person name="Martin J."/>
            <person name="Schackwitz W."/>
            <person name="Grimwood J."/>
            <person name="MohdZainudin N."/>
            <person name="Xue C."/>
            <person name="Wang R."/>
            <person name="Manning V.A."/>
            <person name="Dhillon B."/>
            <person name="Tu Z.J."/>
            <person name="Steffenson B.J."/>
            <person name="Salamov A."/>
            <person name="Sun H."/>
            <person name="Lowry S."/>
            <person name="LaButti K."/>
            <person name="Han J."/>
            <person name="Copeland A."/>
            <person name="Lindquist E."/>
            <person name="Barry K."/>
            <person name="Schmutz J."/>
            <person name="Baker S.E."/>
            <person name="Ciuffetti L.M."/>
            <person name="Grigoriev I.V."/>
            <person name="Zhong S."/>
            <person name="Turgeon B.G."/>
        </authorList>
    </citation>
    <scope>NUCLEOTIDE SEQUENCE [LARGE SCALE GENOMIC DNA]</scope>
    <source>
        <strain evidence="3 4">ATCC 44560</strain>
    </source>
</reference>
<feature type="region of interest" description="Disordered" evidence="1">
    <location>
        <begin position="37"/>
        <end position="68"/>
    </location>
</feature>
<evidence type="ECO:0000256" key="1">
    <source>
        <dbReference type="SAM" id="MobiDB-lite"/>
    </source>
</evidence>
<dbReference type="KEGG" id="bor:COCMIDRAFT_25687"/>
<evidence type="ECO:0000256" key="2">
    <source>
        <dbReference type="SAM" id="SignalP"/>
    </source>
</evidence>
<feature type="compositionally biased region" description="Pro residues" evidence="1">
    <location>
        <begin position="40"/>
        <end position="62"/>
    </location>
</feature>
<dbReference type="RefSeq" id="XP_007687209.1">
    <property type="nucleotide sequence ID" value="XM_007689019.1"/>
</dbReference>
<keyword evidence="2" id="KW-0732">Signal</keyword>
<dbReference type="PROSITE" id="PS51257">
    <property type="entry name" value="PROKAR_LIPOPROTEIN"/>
    <property type="match status" value="1"/>
</dbReference>
<keyword evidence="4" id="KW-1185">Reference proteome</keyword>
<dbReference type="HOGENOM" id="CLU_2249625_0_0_1"/>
<evidence type="ECO:0000313" key="3">
    <source>
        <dbReference type="EMBL" id="EUC46260.1"/>
    </source>
</evidence>
<dbReference type="Proteomes" id="UP000054032">
    <property type="component" value="Unassembled WGS sequence"/>
</dbReference>
<feature type="signal peptide" evidence="2">
    <location>
        <begin position="1"/>
        <end position="25"/>
    </location>
</feature>
<dbReference type="GeneID" id="19120807"/>
<gene>
    <name evidence="3" type="ORF">COCMIDRAFT_25687</name>
</gene>
<organism evidence="3 4">
    <name type="scientific">Bipolaris oryzae ATCC 44560</name>
    <dbReference type="NCBI Taxonomy" id="930090"/>
    <lineage>
        <taxon>Eukaryota</taxon>
        <taxon>Fungi</taxon>
        <taxon>Dikarya</taxon>
        <taxon>Ascomycota</taxon>
        <taxon>Pezizomycotina</taxon>
        <taxon>Dothideomycetes</taxon>
        <taxon>Pleosporomycetidae</taxon>
        <taxon>Pleosporales</taxon>
        <taxon>Pleosporineae</taxon>
        <taxon>Pleosporaceae</taxon>
        <taxon>Bipolaris</taxon>
    </lineage>
</organism>
<feature type="chain" id="PRO_5004887263" evidence="2">
    <location>
        <begin position="26"/>
        <end position="104"/>
    </location>
</feature>